<name>A0A8H6IX45_9PEZI</name>
<organism evidence="2 3">
    <name type="scientific">Colletotrichum sojae</name>
    <dbReference type="NCBI Taxonomy" id="2175907"/>
    <lineage>
        <taxon>Eukaryota</taxon>
        <taxon>Fungi</taxon>
        <taxon>Dikarya</taxon>
        <taxon>Ascomycota</taxon>
        <taxon>Pezizomycotina</taxon>
        <taxon>Sordariomycetes</taxon>
        <taxon>Hypocreomycetidae</taxon>
        <taxon>Glomerellales</taxon>
        <taxon>Glomerellaceae</taxon>
        <taxon>Colletotrichum</taxon>
        <taxon>Colletotrichum orchidearum species complex</taxon>
    </lineage>
</organism>
<dbReference type="EMBL" id="WIGN01000272">
    <property type="protein sequence ID" value="KAF6802420.1"/>
    <property type="molecule type" value="Genomic_DNA"/>
</dbReference>
<keyword evidence="3" id="KW-1185">Reference proteome</keyword>
<dbReference type="AlphaFoldDB" id="A0A8H6IX45"/>
<comment type="caution">
    <text evidence="2">The sequence shown here is derived from an EMBL/GenBank/DDBJ whole genome shotgun (WGS) entry which is preliminary data.</text>
</comment>
<gene>
    <name evidence="2" type="ORF">CSOJ01_11601</name>
</gene>
<accession>A0A8H6IX45</accession>
<evidence type="ECO:0000256" key="1">
    <source>
        <dbReference type="SAM" id="MobiDB-lite"/>
    </source>
</evidence>
<reference evidence="2 3" key="1">
    <citation type="journal article" date="2020" name="Phytopathology">
        <title>Genome Sequence Resources of Colletotrichum truncatum, C. plurivorum, C. musicola, and C. sojae: Four Species Pathogenic to Soybean (Glycine max).</title>
        <authorList>
            <person name="Rogerio F."/>
            <person name="Boufleur T.R."/>
            <person name="Ciampi-Guillardi M."/>
            <person name="Sukno S.A."/>
            <person name="Thon M.R."/>
            <person name="Massola Junior N.S."/>
            <person name="Baroncelli R."/>
        </authorList>
    </citation>
    <scope>NUCLEOTIDE SEQUENCE [LARGE SCALE GENOMIC DNA]</scope>
    <source>
        <strain evidence="2 3">LFN0009</strain>
    </source>
</reference>
<evidence type="ECO:0000313" key="3">
    <source>
        <dbReference type="Proteomes" id="UP000652219"/>
    </source>
</evidence>
<dbReference type="Proteomes" id="UP000652219">
    <property type="component" value="Unassembled WGS sequence"/>
</dbReference>
<proteinExistence type="predicted"/>
<sequence>MSAPRELDQASTGELSPGADSSVRTRAKFSSKRLVDFRDFLPDFDVLGSVIEPTVNLAMEMQEKVPDDKREQHQTLMEQMLRSISDPDKAEKYFAEARECLAPYLDVLALFDEVFDASPPSSPTEIGRLAEIFSSFRLLGEKVDEGEEGVASGVQDRSISIEP</sequence>
<evidence type="ECO:0000313" key="2">
    <source>
        <dbReference type="EMBL" id="KAF6802420.1"/>
    </source>
</evidence>
<protein>
    <submittedName>
        <fullName evidence="2">Uncharacterized protein</fullName>
    </submittedName>
</protein>
<feature type="region of interest" description="Disordered" evidence="1">
    <location>
        <begin position="1"/>
        <end position="26"/>
    </location>
</feature>